<feature type="domain" description="Class II aldolase/adducin N-terminal" evidence="3">
    <location>
        <begin position="230"/>
        <end position="403"/>
    </location>
</feature>
<dbReference type="SUPFAM" id="SSF53639">
    <property type="entry name" value="AraD/HMP-PK domain-like"/>
    <property type="match status" value="2"/>
</dbReference>
<dbReference type="GO" id="GO:0005829">
    <property type="term" value="C:cytosol"/>
    <property type="evidence" value="ECO:0007669"/>
    <property type="project" value="TreeGrafter"/>
</dbReference>
<dbReference type="Gene3D" id="3.40.225.10">
    <property type="entry name" value="Class II aldolase/adducin N-terminal domain"/>
    <property type="match status" value="2"/>
</dbReference>
<dbReference type="InterPro" id="IPR050197">
    <property type="entry name" value="Aldolase_class_II_sugar_metab"/>
</dbReference>
<dbReference type="GO" id="GO:0046872">
    <property type="term" value="F:metal ion binding"/>
    <property type="evidence" value="ECO:0007669"/>
    <property type="project" value="UniProtKB-KW"/>
</dbReference>
<evidence type="ECO:0000256" key="2">
    <source>
        <dbReference type="ARBA" id="ARBA00023239"/>
    </source>
</evidence>
<reference evidence="4" key="1">
    <citation type="submission" date="2020-10" db="EMBL/GenBank/DDBJ databases">
        <authorList>
            <person name="Gilroy R."/>
        </authorList>
    </citation>
    <scope>NUCLEOTIDE SEQUENCE</scope>
    <source>
        <strain evidence="4">13766</strain>
    </source>
</reference>
<dbReference type="GO" id="GO:0019323">
    <property type="term" value="P:pentose catabolic process"/>
    <property type="evidence" value="ECO:0007669"/>
    <property type="project" value="TreeGrafter"/>
</dbReference>
<keyword evidence="2" id="KW-0456">Lyase</keyword>
<dbReference type="GO" id="GO:0016832">
    <property type="term" value="F:aldehyde-lyase activity"/>
    <property type="evidence" value="ECO:0007669"/>
    <property type="project" value="TreeGrafter"/>
</dbReference>
<dbReference type="InterPro" id="IPR001303">
    <property type="entry name" value="Aldolase_II/adducin_N"/>
</dbReference>
<comment type="caution">
    <text evidence="4">The sequence shown here is derived from an EMBL/GenBank/DDBJ whole genome shotgun (WGS) entry which is preliminary data.</text>
</comment>
<dbReference type="EMBL" id="DVJN01000095">
    <property type="protein sequence ID" value="HIS92334.1"/>
    <property type="molecule type" value="Genomic_DNA"/>
</dbReference>
<dbReference type="InterPro" id="IPR036409">
    <property type="entry name" value="Aldolase_II/adducin_N_sf"/>
</dbReference>
<dbReference type="PANTHER" id="PTHR22789:SF0">
    <property type="entry name" value="3-OXO-TETRONATE 4-PHOSPHATE DECARBOXYLASE-RELATED"/>
    <property type="match status" value="1"/>
</dbReference>
<evidence type="ECO:0000313" key="4">
    <source>
        <dbReference type="EMBL" id="HIS92334.1"/>
    </source>
</evidence>
<proteinExistence type="predicted"/>
<accession>A0A9D1FZI1</accession>
<dbReference type="Proteomes" id="UP000824140">
    <property type="component" value="Unassembled WGS sequence"/>
</dbReference>
<evidence type="ECO:0000259" key="3">
    <source>
        <dbReference type="SMART" id="SM01007"/>
    </source>
</evidence>
<evidence type="ECO:0000256" key="1">
    <source>
        <dbReference type="ARBA" id="ARBA00022723"/>
    </source>
</evidence>
<reference evidence="4" key="2">
    <citation type="journal article" date="2021" name="PeerJ">
        <title>Extensive microbial diversity within the chicken gut microbiome revealed by metagenomics and culture.</title>
        <authorList>
            <person name="Gilroy R."/>
            <person name="Ravi A."/>
            <person name="Getino M."/>
            <person name="Pursley I."/>
            <person name="Horton D.L."/>
            <person name="Alikhan N.F."/>
            <person name="Baker D."/>
            <person name="Gharbi K."/>
            <person name="Hall N."/>
            <person name="Watson M."/>
            <person name="Adriaenssens E.M."/>
            <person name="Foster-Nyarko E."/>
            <person name="Jarju S."/>
            <person name="Secka A."/>
            <person name="Antonio M."/>
            <person name="Oren A."/>
            <person name="Chaudhuri R.R."/>
            <person name="La Ragione R."/>
            <person name="Hildebrand F."/>
            <person name="Pallen M.J."/>
        </authorList>
    </citation>
    <scope>NUCLEOTIDE SEQUENCE</scope>
    <source>
        <strain evidence="4">13766</strain>
    </source>
</reference>
<evidence type="ECO:0000313" key="5">
    <source>
        <dbReference type="Proteomes" id="UP000824140"/>
    </source>
</evidence>
<dbReference type="AlphaFoldDB" id="A0A9D1FZI1"/>
<name>A0A9D1FZI1_9FIRM</name>
<dbReference type="PANTHER" id="PTHR22789">
    <property type="entry name" value="FUCULOSE PHOSPHATE ALDOLASE"/>
    <property type="match status" value="1"/>
</dbReference>
<feature type="domain" description="Class II aldolase/adducin N-terminal" evidence="3">
    <location>
        <begin position="10"/>
        <end position="186"/>
    </location>
</feature>
<keyword evidence="1" id="KW-0479">Metal-binding</keyword>
<dbReference type="SMART" id="SM01007">
    <property type="entry name" value="Aldolase_II"/>
    <property type="match status" value="2"/>
</dbReference>
<dbReference type="Pfam" id="PF00596">
    <property type="entry name" value="Aldolase_II"/>
    <property type="match status" value="2"/>
</dbReference>
<gene>
    <name evidence="4" type="ORF">IAA84_04885</name>
</gene>
<protein>
    <submittedName>
        <fullName evidence="4">Class II aldolase/adducin family protein</fullName>
    </submittedName>
</protein>
<organism evidence="4 5">
    <name type="scientific">Candidatus Alectryocaccomicrobium excrementavium</name>
    <dbReference type="NCBI Taxonomy" id="2840668"/>
    <lineage>
        <taxon>Bacteria</taxon>
        <taxon>Bacillati</taxon>
        <taxon>Bacillota</taxon>
        <taxon>Clostridia</taxon>
        <taxon>Candidatus Alectryocaccomicrobium</taxon>
    </lineage>
</organism>
<sequence length="429" mass="47134">MHFELQHPADQLVMIMDRIYKYGMTTTSGGNLSVRDDNGDIWITPAGIDKGSLTRNDIMQVKPDGTVIGPHKPSSELPFHRDIYRARPDLKAIVHAHPPTLVAFSLARRIPNTHLVSNASLVCGDVAMAKYAVPGSEQLGRNIADEFAKGHNTVLLENHGVVCGGPNLYRAFMAFETLDFCGRLETDAAKIGKARSLTDAQINLDSSKAHPPMDSFVEHRISSEECAGRRDMCTLIHRAYDQRLFTSTQGTFSMRLSDGSFLITPFMKDRKYLEPQDIVRIKNGMSETGKIPSRSALLHKEIYDQHAGVNAVIIAHPPAIMAFAVTEAEFDSRTIPESYIMLRNVKRLPFASSQLDVAGTAASFSASSPVLMVDNQCVIVVGDSLLNAFDRLEVLEYSAAAVIAARSIGPIVSISPEEVKDIEKAFHLE</sequence>